<proteinExistence type="predicted"/>
<comment type="caution">
    <text evidence="2">The sequence shown here is derived from an EMBL/GenBank/DDBJ whole genome shotgun (WGS) entry which is preliminary data.</text>
</comment>
<evidence type="ECO:0000313" key="3">
    <source>
        <dbReference type="Proteomes" id="UP001066276"/>
    </source>
</evidence>
<feature type="region of interest" description="Disordered" evidence="1">
    <location>
        <begin position="1"/>
        <end position="20"/>
    </location>
</feature>
<dbReference type="Proteomes" id="UP001066276">
    <property type="component" value="Chromosome 3_1"/>
</dbReference>
<evidence type="ECO:0000256" key="1">
    <source>
        <dbReference type="SAM" id="MobiDB-lite"/>
    </source>
</evidence>
<name>A0AAV7U3X9_PLEWA</name>
<sequence length="158" mass="16122">MSRINQSKSPPAAPSPPAGLRVCARARGCCPRRCRNEAPPVQGSGRPPSLCFKHASLSAHIRARQGRGGNGGGPARRRPPRGLTGGLTVDAVCAPARELVARAERGKGRTGQSDDALAPEARAARKGSAGPGVETAQPLPSVSAGRYTGGRVAVRGGH</sequence>
<dbReference type="AlphaFoldDB" id="A0AAV7U3X9"/>
<dbReference type="EMBL" id="JANPWB010000005">
    <property type="protein sequence ID" value="KAJ1183697.1"/>
    <property type="molecule type" value="Genomic_DNA"/>
</dbReference>
<reference evidence="2" key="1">
    <citation type="journal article" date="2022" name="bioRxiv">
        <title>Sequencing and chromosome-scale assembly of the giantPleurodeles waltlgenome.</title>
        <authorList>
            <person name="Brown T."/>
            <person name="Elewa A."/>
            <person name="Iarovenko S."/>
            <person name="Subramanian E."/>
            <person name="Araus A.J."/>
            <person name="Petzold A."/>
            <person name="Susuki M."/>
            <person name="Suzuki K.-i.T."/>
            <person name="Hayashi T."/>
            <person name="Toyoda A."/>
            <person name="Oliveira C."/>
            <person name="Osipova E."/>
            <person name="Leigh N.D."/>
            <person name="Simon A."/>
            <person name="Yun M.H."/>
        </authorList>
    </citation>
    <scope>NUCLEOTIDE SEQUENCE</scope>
    <source>
        <strain evidence="2">20211129_DDA</strain>
        <tissue evidence="2">Liver</tissue>
    </source>
</reference>
<keyword evidence="3" id="KW-1185">Reference proteome</keyword>
<accession>A0AAV7U3X9</accession>
<gene>
    <name evidence="2" type="ORF">NDU88_000511</name>
</gene>
<organism evidence="2 3">
    <name type="scientific">Pleurodeles waltl</name>
    <name type="common">Iberian ribbed newt</name>
    <dbReference type="NCBI Taxonomy" id="8319"/>
    <lineage>
        <taxon>Eukaryota</taxon>
        <taxon>Metazoa</taxon>
        <taxon>Chordata</taxon>
        <taxon>Craniata</taxon>
        <taxon>Vertebrata</taxon>
        <taxon>Euteleostomi</taxon>
        <taxon>Amphibia</taxon>
        <taxon>Batrachia</taxon>
        <taxon>Caudata</taxon>
        <taxon>Salamandroidea</taxon>
        <taxon>Salamandridae</taxon>
        <taxon>Pleurodelinae</taxon>
        <taxon>Pleurodeles</taxon>
    </lineage>
</organism>
<evidence type="ECO:0000313" key="2">
    <source>
        <dbReference type="EMBL" id="KAJ1183697.1"/>
    </source>
</evidence>
<feature type="region of interest" description="Disordered" evidence="1">
    <location>
        <begin position="56"/>
        <end position="87"/>
    </location>
</feature>
<feature type="region of interest" description="Disordered" evidence="1">
    <location>
        <begin position="102"/>
        <end position="158"/>
    </location>
</feature>
<protein>
    <submittedName>
        <fullName evidence="2">Uncharacterized protein</fullName>
    </submittedName>
</protein>